<protein>
    <submittedName>
        <fullName evidence="7">Zinc ion binding</fullName>
    </submittedName>
</protein>
<dbReference type="Gene3D" id="3.30.40.10">
    <property type="entry name" value="Zinc/RING finger domain, C3HC4 (zinc finger)"/>
    <property type="match status" value="1"/>
</dbReference>
<evidence type="ECO:0000259" key="6">
    <source>
        <dbReference type="PROSITE" id="PS50016"/>
    </source>
</evidence>
<feature type="region of interest" description="Disordered" evidence="5">
    <location>
        <begin position="320"/>
        <end position="355"/>
    </location>
</feature>
<evidence type="ECO:0000313" key="7">
    <source>
        <dbReference type="EMBL" id="KAH9828845.1"/>
    </source>
</evidence>
<dbReference type="InterPro" id="IPR019786">
    <property type="entry name" value="Zinc_finger_PHD-type_CS"/>
</dbReference>
<feature type="compositionally biased region" description="Low complexity" evidence="5">
    <location>
        <begin position="94"/>
        <end position="105"/>
    </location>
</feature>
<feature type="region of interest" description="Disordered" evidence="5">
    <location>
        <begin position="121"/>
        <end position="150"/>
    </location>
</feature>
<keyword evidence="3" id="KW-0862">Zinc</keyword>
<feature type="compositionally biased region" description="Polar residues" evidence="5">
    <location>
        <begin position="64"/>
        <end position="74"/>
    </location>
</feature>
<feature type="compositionally biased region" description="Polar residues" evidence="5">
    <location>
        <begin position="133"/>
        <end position="147"/>
    </location>
</feature>
<reference evidence="7 8" key="2">
    <citation type="journal article" date="2021" name="Curr. Genet.">
        <title>Genetic response to nitrogen starvation in the aggressive Eucalyptus foliar pathogen Teratosphaeria destructans.</title>
        <authorList>
            <person name="Havenga M."/>
            <person name="Wingfield B.D."/>
            <person name="Wingfield M.J."/>
            <person name="Dreyer L.L."/>
            <person name="Roets F."/>
            <person name="Aylward J."/>
        </authorList>
    </citation>
    <scope>NUCLEOTIDE SEQUENCE [LARGE SCALE GENOMIC DNA]</scope>
    <source>
        <strain evidence="7">CMW44962</strain>
    </source>
</reference>
<dbReference type="Proteomes" id="UP001138500">
    <property type="component" value="Unassembled WGS sequence"/>
</dbReference>
<dbReference type="AlphaFoldDB" id="A0A9W7STW1"/>
<evidence type="ECO:0000256" key="2">
    <source>
        <dbReference type="ARBA" id="ARBA00022771"/>
    </source>
</evidence>
<evidence type="ECO:0000256" key="5">
    <source>
        <dbReference type="SAM" id="MobiDB-lite"/>
    </source>
</evidence>
<dbReference type="OrthoDB" id="5411773at2759"/>
<evidence type="ECO:0000256" key="3">
    <source>
        <dbReference type="ARBA" id="ARBA00022833"/>
    </source>
</evidence>
<evidence type="ECO:0000256" key="4">
    <source>
        <dbReference type="PROSITE-ProRule" id="PRU00146"/>
    </source>
</evidence>
<keyword evidence="1" id="KW-0479">Metal-binding</keyword>
<dbReference type="InterPro" id="IPR019787">
    <property type="entry name" value="Znf_PHD-finger"/>
</dbReference>
<feature type="region of interest" description="Disordered" evidence="5">
    <location>
        <begin position="1"/>
        <end position="105"/>
    </location>
</feature>
<dbReference type="PROSITE" id="PS01359">
    <property type="entry name" value="ZF_PHD_1"/>
    <property type="match status" value="1"/>
</dbReference>
<dbReference type="EMBL" id="RIBY02001446">
    <property type="protein sequence ID" value="KAH9828845.1"/>
    <property type="molecule type" value="Genomic_DNA"/>
</dbReference>
<feature type="compositionally biased region" description="Acidic residues" evidence="5">
    <location>
        <begin position="320"/>
        <end position="344"/>
    </location>
</feature>
<feature type="region of interest" description="Disordered" evidence="5">
    <location>
        <begin position="162"/>
        <end position="212"/>
    </location>
</feature>
<evidence type="ECO:0000313" key="8">
    <source>
        <dbReference type="Proteomes" id="UP001138500"/>
    </source>
</evidence>
<sequence length="355" mass="38784">MSPLHISDLPPRASIQPFREQENLPEKMDGTKESMMEDSSQRARHDSMLPASERSDIEHAGPPLSSSGEESVQYPSPRRPSCSPLSPAVIPDRAAPASSPLSAAGMASRGIGTALHGAVQNPRYTKHPDTPTPAESTIPTTTSSKPNGSEILRAPASAALRASAPPPIPLPNTHNDTLRHHSLPPTMLSRPTTTPQPAPTHQPSSTPGTFTRPYLATLFTKPHPAHQQQPSLALPSGPRFPRISNFSLRPSSHRPRRRRAVEVVRCGSCDDRVRAEERLQLVRCDVRGCGSWWHLDCVGMVEQPGRRVAWECPGCRGLEWEEEEEEGEDGDGVVEEGREEDGDGEWAGSKKRKLR</sequence>
<dbReference type="PROSITE" id="PS50016">
    <property type="entry name" value="ZF_PHD_2"/>
    <property type="match status" value="1"/>
</dbReference>
<feature type="compositionally biased region" description="Basic and acidic residues" evidence="5">
    <location>
        <begin position="19"/>
        <end position="59"/>
    </location>
</feature>
<evidence type="ECO:0000256" key="1">
    <source>
        <dbReference type="ARBA" id="ARBA00022723"/>
    </source>
</evidence>
<gene>
    <name evidence="7" type="ORF">Tdes44962_MAKER09214</name>
</gene>
<dbReference type="InterPro" id="IPR001965">
    <property type="entry name" value="Znf_PHD"/>
</dbReference>
<feature type="domain" description="PHD-type" evidence="6">
    <location>
        <begin position="263"/>
        <end position="318"/>
    </location>
</feature>
<dbReference type="SMART" id="SM00249">
    <property type="entry name" value="PHD"/>
    <property type="match status" value="1"/>
</dbReference>
<dbReference type="InterPro" id="IPR011011">
    <property type="entry name" value="Znf_FYVE_PHD"/>
</dbReference>
<reference evidence="7 8" key="1">
    <citation type="journal article" date="2018" name="IMA Fungus">
        <title>IMA Genome-F 10: Nine draft genome sequences of Claviceps purpurea s.lat., including C. arundinis, C. humidiphila, and C. cf. spartinae, pseudomolecules for the pitch canker pathogen Fusarium circinatum, draft genome of Davidsoniella eucalypti, Grosmannia galeiformis, Quambalaria eucalypti, and Teratosphaeria destructans.</title>
        <authorList>
            <person name="Wingfield B.D."/>
            <person name="Liu M."/>
            <person name="Nguyen H.D."/>
            <person name="Lane F.A."/>
            <person name="Morgan S.W."/>
            <person name="De Vos L."/>
            <person name="Wilken P.M."/>
            <person name="Duong T.A."/>
            <person name="Aylward J."/>
            <person name="Coetzee M.P."/>
            <person name="Dadej K."/>
            <person name="De Beer Z.W."/>
            <person name="Findlay W."/>
            <person name="Havenga M."/>
            <person name="Kolarik M."/>
            <person name="Menzies J.G."/>
            <person name="Naidoo K."/>
            <person name="Pochopski O."/>
            <person name="Shoukouhi P."/>
            <person name="Santana Q.C."/>
            <person name="Seifert K.A."/>
            <person name="Soal N."/>
            <person name="Steenkamp E.T."/>
            <person name="Tatham C.T."/>
            <person name="van der Nest M.A."/>
            <person name="Wingfield M.J."/>
        </authorList>
    </citation>
    <scope>NUCLEOTIDE SEQUENCE [LARGE SCALE GENOMIC DNA]</scope>
    <source>
        <strain evidence="7">CMW44962</strain>
    </source>
</reference>
<dbReference type="GO" id="GO:0008270">
    <property type="term" value="F:zinc ion binding"/>
    <property type="evidence" value="ECO:0007669"/>
    <property type="project" value="UniProtKB-KW"/>
</dbReference>
<name>A0A9W7STW1_9PEZI</name>
<dbReference type="InterPro" id="IPR013083">
    <property type="entry name" value="Znf_RING/FYVE/PHD"/>
</dbReference>
<comment type="caution">
    <text evidence="7">The sequence shown here is derived from an EMBL/GenBank/DDBJ whole genome shotgun (WGS) entry which is preliminary data.</text>
</comment>
<proteinExistence type="predicted"/>
<feature type="compositionally biased region" description="Low complexity" evidence="5">
    <location>
        <begin position="75"/>
        <end position="87"/>
    </location>
</feature>
<keyword evidence="8" id="KW-1185">Reference proteome</keyword>
<keyword evidence="2 4" id="KW-0863">Zinc-finger</keyword>
<accession>A0A9W7STW1</accession>
<dbReference type="SUPFAM" id="SSF57903">
    <property type="entry name" value="FYVE/PHD zinc finger"/>
    <property type="match status" value="1"/>
</dbReference>
<organism evidence="7 8">
    <name type="scientific">Teratosphaeria destructans</name>
    <dbReference type="NCBI Taxonomy" id="418781"/>
    <lineage>
        <taxon>Eukaryota</taxon>
        <taxon>Fungi</taxon>
        <taxon>Dikarya</taxon>
        <taxon>Ascomycota</taxon>
        <taxon>Pezizomycotina</taxon>
        <taxon>Dothideomycetes</taxon>
        <taxon>Dothideomycetidae</taxon>
        <taxon>Mycosphaerellales</taxon>
        <taxon>Teratosphaeriaceae</taxon>
        <taxon>Teratosphaeria</taxon>
    </lineage>
</organism>